<name>T4VPP9_PARBF</name>
<protein>
    <submittedName>
        <fullName evidence="2">BRO family, N-terminal domain protein</fullName>
    </submittedName>
</protein>
<comment type="caution">
    <text evidence="2">The sequence shown here is derived from an EMBL/GenBank/DDBJ whole genome shotgun (WGS) entry which is preliminary data.</text>
</comment>
<evidence type="ECO:0000313" key="2">
    <source>
        <dbReference type="EMBL" id="EQK42731.1"/>
    </source>
</evidence>
<proteinExistence type="predicted"/>
<dbReference type="Proteomes" id="UP000015688">
    <property type="component" value="Unassembled WGS sequence"/>
</dbReference>
<organism evidence="2 3">
    <name type="scientific">Paraclostridium bifermentans ATCC 638 = DSM 14991</name>
    <dbReference type="NCBI Taxonomy" id="1233171"/>
    <lineage>
        <taxon>Bacteria</taxon>
        <taxon>Bacillati</taxon>
        <taxon>Bacillota</taxon>
        <taxon>Clostridia</taxon>
        <taxon>Peptostreptococcales</taxon>
        <taxon>Peptostreptococcaceae</taxon>
        <taxon>Paraclostridium</taxon>
    </lineage>
</organism>
<dbReference type="RefSeq" id="WP_021432846.1">
    <property type="nucleotide sequence ID" value="NZ_AVNC01000015.1"/>
</dbReference>
<dbReference type="AlphaFoldDB" id="T4VPP9"/>
<dbReference type="InterPro" id="IPR018878">
    <property type="entry name" value="ORF6C_dom"/>
</dbReference>
<evidence type="ECO:0000259" key="1">
    <source>
        <dbReference type="PROSITE" id="PS51750"/>
    </source>
</evidence>
<accession>T4VPP9</accession>
<dbReference type="InterPro" id="IPR003497">
    <property type="entry name" value="BRO_N_domain"/>
</dbReference>
<reference evidence="2 3" key="1">
    <citation type="submission" date="2013-06" db="EMBL/GenBank/DDBJ databases">
        <authorList>
            <person name="Walk S."/>
            <person name="Aronoff D."/>
            <person name="Young V.Y."/>
            <person name="Marsh J."/>
            <person name="Harrison L."/>
            <person name="Daugherty S.C."/>
            <person name="Shefchek K.A."/>
            <person name="Hine E.E."/>
            <person name="Tallon L.J."/>
            <person name="Sadzewicz L.K."/>
            <person name="Rasko D.A."/>
        </authorList>
    </citation>
    <scope>NUCLEOTIDE SEQUENCE [LARGE SCALE GENOMIC DNA]</scope>
    <source>
        <strain evidence="2 3">ATCC 638</strain>
    </source>
</reference>
<gene>
    <name evidence="2" type="ORF">C672_1675</name>
</gene>
<evidence type="ECO:0000313" key="3">
    <source>
        <dbReference type="Proteomes" id="UP000015688"/>
    </source>
</evidence>
<dbReference type="PANTHER" id="PTHR36180">
    <property type="entry name" value="DNA-BINDING PROTEIN-RELATED-RELATED"/>
    <property type="match status" value="1"/>
</dbReference>
<dbReference type="Pfam" id="PF02498">
    <property type="entry name" value="Bro-N"/>
    <property type="match status" value="1"/>
</dbReference>
<dbReference type="GeneID" id="67472524"/>
<dbReference type="PROSITE" id="PS51750">
    <property type="entry name" value="BRO_N"/>
    <property type="match status" value="1"/>
</dbReference>
<dbReference type="PATRIC" id="fig|1233171.3.peg.1566"/>
<dbReference type="PANTHER" id="PTHR36180:SF2">
    <property type="entry name" value="BRO FAMILY PROTEIN"/>
    <property type="match status" value="1"/>
</dbReference>
<feature type="domain" description="Bro-N" evidence="1">
    <location>
        <begin position="13"/>
        <end position="117"/>
    </location>
</feature>
<dbReference type="EMBL" id="AVNC01000015">
    <property type="protein sequence ID" value="EQK42731.1"/>
    <property type="molecule type" value="Genomic_DNA"/>
</dbReference>
<dbReference type="Pfam" id="PF10552">
    <property type="entry name" value="ORF6C"/>
    <property type="match status" value="1"/>
</dbReference>
<sequence length="244" mass="28193">METQIVDRRDVKMNQVETFTNELFGQVRALEIEGKPYAVASDIAKALGYKNANDAIIRHCKGIVKHDMVDRNGFTQIMNVIPEGDIYRLIIKSKLSSAEKFEKWVMEDVLPSLRSNGSYSLQGLSKELQAIFTIDKKTVEMDNRLSKLENTMTIDYSQQEELRMTANRTVVELLDGKSSEAYKKLKNRIFQDLWRSYKKHFRVNSYRNTAVKDFEDAVDYIENWSPDEVILFAINGLNRQASFA</sequence>
<dbReference type="SMART" id="SM01040">
    <property type="entry name" value="Bro-N"/>
    <property type="match status" value="1"/>
</dbReference>